<organism evidence="2 3">
    <name type="scientific">Acidaminobacter hydrogenoformans DSM 2784</name>
    <dbReference type="NCBI Taxonomy" id="1120920"/>
    <lineage>
        <taxon>Bacteria</taxon>
        <taxon>Bacillati</taxon>
        <taxon>Bacillota</taxon>
        <taxon>Clostridia</taxon>
        <taxon>Peptostreptococcales</taxon>
        <taxon>Acidaminobacteraceae</taxon>
        <taxon>Acidaminobacter</taxon>
    </lineage>
</organism>
<reference evidence="2 3" key="1">
    <citation type="submission" date="2016-10" db="EMBL/GenBank/DDBJ databases">
        <authorList>
            <person name="de Groot N.N."/>
        </authorList>
    </citation>
    <scope>NUCLEOTIDE SEQUENCE [LARGE SCALE GENOMIC DNA]</scope>
    <source>
        <strain evidence="2 3">DSM 2784</strain>
    </source>
</reference>
<feature type="transmembrane region" description="Helical" evidence="1">
    <location>
        <begin position="18"/>
        <end position="36"/>
    </location>
</feature>
<name>A0A1G5RSM5_9FIRM</name>
<evidence type="ECO:0000313" key="3">
    <source>
        <dbReference type="Proteomes" id="UP000199208"/>
    </source>
</evidence>
<dbReference type="EMBL" id="FMWL01000002">
    <property type="protein sequence ID" value="SCZ77094.1"/>
    <property type="molecule type" value="Genomic_DNA"/>
</dbReference>
<keyword evidence="1" id="KW-0472">Membrane</keyword>
<keyword evidence="1" id="KW-0812">Transmembrane</keyword>
<feature type="transmembrane region" description="Helical" evidence="1">
    <location>
        <begin position="193"/>
        <end position="216"/>
    </location>
</feature>
<evidence type="ECO:0000256" key="1">
    <source>
        <dbReference type="SAM" id="Phobius"/>
    </source>
</evidence>
<gene>
    <name evidence="2" type="ORF">SAMN03080599_00562</name>
</gene>
<dbReference type="STRING" id="1120920.SAMN03080599_00562"/>
<evidence type="ECO:0008006" key="4">
    <source>
        <dbReference type="Google" id="ProtNLM"/>
    </source>
</evidence>
<keyword evidence="1" id="KW-1133">Transmembrane helix</keyword>
<feature type="transmembrane region" description="Helical" evidence="1">
    <location>
        <begin position="42"/>
        <end position="63"/>
    </location>
</feature>
<proteinExistence type="predicted"/>
<keyword evidence="3" id="KW-1185">Reference proteome</keyword>
<dbReference type="Proteomes" id="UP000199208">
    <property type="component" value="Unassembled WGS sequence"/>
</dbReference>
<evidence type="ECO:0000313" key="2">
    <source>
        <dbReference type="EMBL" id="SCZ77094.1"/>
    </source>
</evidence>
<accession>A0A1G5RSM5</accession>
<dbReference type="AlphaFoldDB" id="A0A1G5RSM5"/>
<protein>
    <recommendedName>
        <fullName evidence="4">Type II secretion system (T2SS), protein F</fullName>
    </recommendedName>
</protein>
<sequence length="219" mass="25020">MLENTYRSYGLDMAPVKIIKEGFLIWVSFCVMITGLRQVLVLSFFTTFLFMLAGMLLVPFVVLKGLEERRNVRGAILNQAIYGMTYRYGLLIQGGHSLRKALLIAMENEAETLMSFPAWRQTRLRLIQGGDYEAAVMPLMVLEHQGTKNWARSCLYGERKSEEDVVKMLHDWMEAFRADAQQSEATQLVTGQLWLMMPAFFQFGILMVLLISPIFMGGL</sequence>